<evidence type="ECO:0000256" key="4">
    <source>
        <dbReference type="ARBA" id="ARBA00022980"/>
    </source>
</evidence>
<gene>
    <name evidence="6" type="primary">rplU</name>
    <name evidence="8" type="ORF">U14_04355</name>
</gene>
<keyword evidence="5 6" id="KW-0687">Ribonucleoprotein</keyword>
<dbReference type="InterPro" id="IPR028909">
    <property type="entry name" value="bL21-like"/>
</dbReference>
<keyword evidence="4 6" id="KW-0689">Ribosomal protein</keyword>
<dbReference type="SUPFAM" id="SSF141091">
    <property type="entry name" value="L21p-like"/>
    <property type="match status" value="1"/>
</dbReference>
<dbReference type="PROSITE" id="PS01169">
    <property type="entry name" value="RIBOSOMAL_L21"/>
    <property type="match status" value="1"/>
</dbReference>
<dbReference type="InterPro" id="IPR036164">
    <property type="entry name" value="bL21-like_sf"/>
</dbReference>
<sequence length="134" mass="14972">MLADFCFIGKKDTIVSVEKIESYMFWRSCIVYAVIKTGGKQHAVTEGEVLRVEKLDAEPGSEVVFKDVLMVKGADDKVAVGAPILKNASVTAEVVEHGRGKKIIVFKYKRKKNYQRKQGHRQDFTAVRIKAIAA</sequence>
<protein>
    <recommendedName>
        <fullName evidence="6">Large ribosomal subunit protein bL21</fullName>
    </recommendedName>
</protein>
<evidence type="ECO:0000313" key="9">
    <source>
        <dbReference type="Proteomes" id="UP000030700"/>
    </source>
</evidence>
<keyword evidence="2 6" id="KW-0699">rRNA-binding</keyword>
<keyword evidence="9" id="KW-1185">Reference proteome</keyword>
<evidence type="ECO:0000313" key="8">
    <source>
        <dbReference type="EMBL" id="GAK53096.1"/>
    </source>
</evidence>
<accession>A0A0S6W0C7</accession>
<dbReference type="GO" id="GO:0005840">
    <property type="term" value="C:ribosome"/>
    <property type="evidence" value="ECO:0007669"/>
    <property type="project" value="UniProtKB-KW"/>
</dbReference>
<dbReference type="GO" id="GO:0006412">
    <property type="term" value="P:translation"/>
    <property type="evidence" value="ECO:0007669"/>
    <property type="project" value="UniProtKB-UniRule"/>
</dbReference>
<dbReference type="AlphaFoldDB" id="A0A0S6W0C7"/>
<evidence type="ECO:0000256" key="2">
    <source>
        <dbReference type="ARBA" id="ARBA00022730"/>
    </source>
</evidence>
<comment type="subunit">
    <text evidence="6">Part of the 50S ribosomal subunit. Contacts protein L20.</text>
</comment>
<proteinExistence type="inferred from homology"/>
<comment type="similarity">
    <text evidence="1 6 7">Belongs to the bacterial ribosomal protein bL21 family.</text>
</comment>
<dbReference type="GO" id="GO:0019843">
    <property type="term" value="F:rRNA binding"/>
    <property type="evidence" value="ECO:0007669"/>
    <property type="project" value="UniProtKB-UniRule"/>
</dbReference>
<dbReference type="Pfam" id="PF00829">
    <property type="entry name" value="Ribosomal_L21p"/>
    <property type="match status" value="1"/>
</dbReference>
<keyword evidence="3 6" id="KW-0694">RNA-binding</keyword>
<evidence type="ECO:0000256" key="7">
    <source>
        <dbReference type="RuleBase" id="RU000562"/>
    </source>
</evidence>
<dbReference type="NCBIfam" id="TIGR00061">
    <property type="entry name" value="L21"/>
    <property type="match status" value="1"/>
</dbReference>
<dbReference type="PANTHER" id="PTHR21349:SF0">
    <property type="entry name" value="LARGE RIBOSOMAL SUBUNIT PROTEIN BL21M"/>
    <property type="match status" value="1"/>
</dbReference>
<dbReference type="GO" id="GO:1990904">
    <property type="term" value="C:ribonucleoprotein complex"/>
    <property type="evidence" value="ECO:0007669"/>
    <property type="project" value="UniProtKB-KW"/>
</dbReference>
<dbReference type="PANTHER" id="PTHR21349">
    <property type="entry name" value="50S RIBOSOMAL PROTEIN L21"/>
    <property type="match status" value="1"/>
</dbReference>
<name>A0A0S6W0C7_9BACT</name>
<reference evidence="8" key="1">
    <citation type="journal article" date="2015" name="PeerJ">
        <title>First genomic representation of candidate bacterial phylum KSB3 points to enhanced environmental sensing as a trigger of wastewater bulking.</title>
        <authorList>
            <person name="Sekiguchi Y."/>
            <person name="Ohashi A."/>
            <person name="Parks D.H."/>
            <person name="Yamauchi T."/>
            <person name="Tyson G.W."/>
            <person name="Hugenholtz P."/>
        </authorList>
    </citation>
    <scope>NUCLEOTIDE SEQUENCE [LARGE SCALE GENOMIC DNA]</scope>
</reference>
<dbReference type="HAMAP" id="MF_01363">
    <property type="entry name" value="Ribosomal_bL21"/>
    <property type="match status" value="1"/>
</dbReference>
<dbReference type="STRING" id="1499966.U14_04355"/>
<evidence type="ECO:0000256" key="5">
    <source>
        <dbReference type="ARBA" id="ARBA00023274"/>
    </source>
</evidence>
<comment type="function">
    <text evidence="6 7">This protein binds to 23S rRNA in the presence of protein L20.</text>
</comment>
<dbReference type="InterPro" id="IPR001787">
    <property type="entry name" value="Ribosomal_bL21"/>
</dbReference>
<dbReference type="HOGENOM" id="CLU_061463_3_0_0"/>
<evidence type="ECO:0000256" key="3">
    <source>
        <dbReference type="ARBA" id="ARBA00022884"/>
    </source>
</evidence>
<dbReference type="GO" id="GO:0005737">
    <property type="term" value="C:cytoplasm"/>
    <property type="evidence" value="ECO:0007669"/>
    <property type="project" value="UniProtKB-ARBA"/>
</dbReference>
<evidence type="ECO:0000256" key="1">
    <source>
        <dbReference type="ARBA" id="ARBA00008563"/>
    </source>
</evidence>
<organism evidence="8">
    <name type="scientific">Candidatus Moduliflexus flocculans</name>
    <dbReference type="NCBI Taxonomy" id="1499966"/>
    <lineage>
        <taxon>Bacteria</taxon>
        <taxon>Candidatus Moduliflexota</taxon>
        <taxon>Candidatus Moduliflexia</taxon>
        <taxon>Candidatus Moduliflexales</taxon>
        <taxon>Candidatus Moduliflexaceae</taxon>
    </lineage>
</organism>
<dbReference type="Proteomes" id="UP000030700">
    <property type="component" value="Unassembled WGS sequence"/>
</dbReference>
<dbReference type="GO" id="GO:0003735">
    <property type="term" value="F:structural constituent of ribosome"/>
    <property type="evidence" value="ECO:0007669"/>
    <property type="project" value="InterPro"/>
</dbReference>
<evidence type="ECO:0000256" key="6">
    <source>
        <dbReference type="HAMAP-Rule" id="MF_01363"/>
    </source>
</evidence>
<dbReference type="EMBL" id="DF820459">
    <property type="protein sequence ID" value="GAK53096.1"/>
    <property type="molecule type" value="Genomic_DNA"/>
</dbReference>
<dbReference type="InterPro" id="IPR018258">
    <property type="entry name" value="Ribosomal_bL21_CS"/>
</dbReference>